<keyword evidence="3" id="KW-1133">Transmembrane helix</keyword>
<keyword evidence="2" id="KW-0175">Coiled coil</keyword>
<name>A0A380VCS2_9PAST</name>
<sequence length="960" mass="104319">MNNLQLSVLLSAMDKMSAPMKSAVKNVDALSHALNRNKNLRGQLIKQDKQQASSLAQYRSKLNPLINRLNALKTEQEKAQQTATRLSKRLKELKNPSEAYRVRVENAQQSVKKLKAEEVELSNKLQRTRAELAKNGITAHSLSQRQTELRGKLKGANAEISKQSAELKKLNAQQAKYNAYRSKVDKLKDISSRAQILGAQSMAAGATISVPIKNSVTDFMSFEDAMLGVVRQVDGLKDKAGNLTPEYDVWKQKIQTLSTELPMTTVEIANMIEAAARMDVPKAQLEDFVRLNTKMATAFDAQNPDDLVEQYGKVTKNFKLSSQASMELADAINYLDDNAISKGNEIIGYMNRVSGIAGIAKITEKNLAALGSTLQTAGAAEEQSATATNAIFTRLSSASKKKPVKSALSILGLNASKVELGMAKDAQKTLMQIVDTVKKLPEEKRLGIIADLVGTEHSKTLALLVSNTEEWRRQIALANSEMATGSMSREFDTRMKALSSSWALLKNRLFNINSMMGSLLAPTLKGLMEKIGGVIDKVQRWMNANPALAENLVKLTAVVGIGLTSFGALSLLLSFLAYPIARIGLGLKHLNDIFPNVSGKAKILTKTLTSWKATGQATLNISRALGNGLLKLLNPLTYLKGAFNAITLVVTALRTAFTFLAFTPLGLFITAIATGALLIYRNWEKVRAFFGGFFQGLMQGLAPTIAKFQPLANAFGVIVNWIKKAVTWAFNLIDPVKSSAEELESAKNAGISFGQSVAEAIEWILTPLTKLMDGIKWVIDKLPSINNMNIQAQQTKTENIKAAYGNSVLGNTIDAMNDPALYYKGGLVKGYAQGGYTGDGGKYEPKGIVHGGEYVMTKVATSRLGVPLLNALNYGKNAMLATGLGMSVAVAQPIKVDDRAPLRRTQTQQVQVSQPMNITIQVNAAQGMDEQAIAREVASQIAQIQNQAQARARNSLRDRG</sequence>
<reference evidence="5 6" key="1">
    <citation type="submission" date="2018-06" db="EMBL/GenBank/DDBJ databases">
        <authorList>
            <consortium name="Pathogen Informatics"/>
            <person name="Doyle S."/>
        </authorList>
    </citation>
    <scope>NUCLEOTIDE SEQUENCE [LARGE SCALE GENOMIC DNA]</scope>
    <source>
        <strain evidence="5 6">NCTC10851</strain>
    </source>
</reference>
<feature type="transmembrane region" description="Helical" evidence="3">
    <location>
        <begin position="659"/>
        <end position="680"/>
    </location>
</feature>
<evidence type="ECO:0000313" key="6">
    <source>
        <dbReference type="Proteomes" id="UP000254507"/>
    </source>
</evidence>
<evidence type="ECO:0000256" key="1">
    <source>
        <dbReference type="ARBA" id="ARBA00022612"/>
    </source>
</evidence>
<dbReference type="PANTHER" id="PTHR37813">
    <property type="entry name" value="FELS-2 PROPHAGE PROTEIN"/>
    <property type="match status" value="1"/>
</dbReference>
<evidence type="ECO:0000256" key="2">
    <source>
        <dbReference type="SAM" id="Coils"/>
    </source>
</evidence>
<dbReference type="AlphaFoldDB" id="A0A380VCS2"/>
<dbReference type="Pfam" id="PF10145">
    <property type="entry name" value="PhageMin_Tail"/>
    <property type="match status" value="1"/>
</dbReference>
<protein>
    <submittedName>
        <fullName evidence="5">Putative tail protein</fullName>
    </submittedName>
</protein>
<dbReference type="PANTHER" id="PTHR37813:SF1">
    <property type="entry name" value="FELS-2 PROPHAGE PROTEIN"/>
    <property type="match status" value="1"/>
</dbReference>
<gene>
    <name evidence="5" type="ORF">NCTC10851_00955</name>
</gene>
<evidence type="ECO:0000259" key="4">
    <source>
        <dbReference type="Pfam" id="PF10145"/>
    </source>
</evidence>
<dbReference type="Proteomes" id="UP000254507">
    <property type="component" value="Unassembled WGS sequence"/>
</dbReference>
<keyword evidence="3" id="KW-0472">Membrane</keyword>
<proteinExistence type="predicted"/>
<feature type="coiled-coil region" evidence="2">
    <location>
        <begin position="69"/>
        <end position="190"/>
    </location>
</feature>
<dbReference type="EMBL" id="UFSB01000001">
    <property type="protein sequence ID" value="SUU35699.1"/>
    <property type="molecule type" value="Genomic_DNA"/>
</dbReference>
<dbReference type="OrthoDB" id="79849at2"/>
<organism evidence="5 6">
    <name type="scientific">Actinobacillus seminis</name>
    <dbReference type="NCBI Taxonomy" id="722"/>
    <lineage>
        <taxon>Bacteria</taxon>
        <taxon>Pseudomonadati</taxon>
        <taxon>Pseudomonadota</taxon>
        <taxon>Gammaproteobacteria</taxon>
        <taxon>Pasteurellales</taxon>
        <taxon>Pasteurellaceae</taxon>
        <taxon>Actinobacillus</taxon>
    </lineage>
</organism>
<accession>A0A380VCS2</accession>
<keyword evidence="1" id="KW-1188">Viral release from host cell</keyword>
<evidence type="ECO:0000313" key="5">
    <source>
        <dbReference type="EMBL" id="SUU35699.1"/>
    </source>
</evidence>
<evidence type="ECO:0000256" key="3">
    <source>
        <dbReference type="SAM" id="Phobius"/>
    </source>
</evidence>
<dbReference type="Gene3D" id="1.20.1170.10">
    <property type="match status" value="1"/>
</dbReference>
<dbReference type="NCBIfam" id="TIGR01760">
    <property type="entry name" value="tape_meas_TP901"/>
    <property type="match status" value="1"/>
</dbReference>
<dbReference type="RefSeq" id="WP_115610010.1">
    <property type="nucleotide sequence ID" value="NZ_UFSB01000001.1"/>
</dbReference>
<dbReference type="InterPro" id="IPR010090">
    <property type="entry name" value="Phage_tape_meas"/>
</dbReference>
<feature type="domain" description="Phage tail tape measure protein" evidence="4">
    <location>
        <begin position="252"/>
        <end position="454"/>
    </location>
</feature>
<keyword evidence="3" id="KW-0812">Transmembrane</keyword>
<feature type="transmembrane region" description="Helical" evidence="3">
    <location>
        <begin position="555"/>
        <end position="578"/>
    </location>
</feature>